<feature type="non-terminal residue" evidence="1">
    <location>
        <position position="88"/>
    </location>
</feature>
<gene>
    <name evidence="1" type="ORF">PAXRUDRAFT_642095</name>
</gene>
<reference evidence="2" key="2">
    <citation type="submission" date="2015-01" db="EMBL/GenBank/DDBJ databases">
        <title>Evolutionary Origins and Diversification of the Mycorrhizal Mutualists.</title>
        <authorList>
            <consortium name="DOE Joint Genome Institute"/>
            <consortium name="Mycorrhizal Genomics Consortium"/>
            <person name="Kohler A."/>
            <person name="Kuo A."/>
            <person name="Nagy L.G."/>
            <person name="Floudas D."/>
            <person name="Copeland A."/>
            <person name="Barry K.W."/>
            <person name="Cichocki N."/>
            <person name="Veneault-Fourrey C."/>
            <person name="LaButti K."/>
            <person name="Lindquist E.A."/>
            <person name="Lipzen A."/>
            <person name="Lundell T."/>
            <person name="Morin E."/>
            <person name="Murat C."/>
            <person name="Riley R."/>
            <person name="Ohm R."/>
            <person name="Sun H."/>
            <person name="Tunlid A."/>
            <person name="Henrissat B."/>
            <person name="Grigoriev I.V."/>
            <person name="Hibbett D.S."/>
            <person name="Martin F."/>
        </authorList>
    </citation>
    <scope>NUCLEOTIDE SEQUENCE [LARGE SCALE GENOMIC DNA]</scope>
    <source>
        <strain evidence="2">Ve08.2h10</strain>
    </source>
</reference>
<dbReference type="OrthoDB" id="2499463at2759"/>
<accession>A0A0D0CYK1</accession>
<dbReference type="AlphaFoldDB" id="A0A0D0CYK1"/>
<reference evidence="1 2" key="1">
    <citation type="submission" date="2014-04" db="EMBL/GenBank/DDBJ databases">
        <authorList>
            <consortium name="DOE Joint Genome Institute"/>
            <person name="Kuo A."/>
            <person name="Kohler A."/>
            <person name="Jargeat P."/>
            <person name="Nagy L.G."/>
            <person name="Floudas D."/>
            <person name="Copeland A."/>
            <person name="Barry K.W."/>
            <person name="Cichocki N."/>
            <person name="Veneault-Fourrey C."/>
            <person name="LaButti K."/>
            <person name="Lindquist E.A."/>
            <person name="Lipzen A."/>
            <person name="Lundell T."/>
            <person name="Morin E."/>
            <person name="Murat C."/>
            <person name="Sun H."/>
            <person name="Tunlid A."/>
            <person name="Henrissat B."/>
            <person name="Grigoriev I.V."/>
            <person name="Hibbett D.S."/>
            <person name="Martin F."/>
            <person name="Nordberg H.P."/>
            <person name="Cantor M.N."/>
            <person name="Hua S.X."/>
        </authorList>
    </citation>
    <scope>NUCLEOTIDE SEQUENCE [LARGE SCALE GENOMIC DNA]</scope>
    <source>
        <strain evidence="1 2">Ve08.2h10</strain>
    </source>
</reference>
<proteinExistence type="predicted"/>
<dbReference type="Proteomes" id="UP000054538">
    <property type="component" value="Unassembled WGS sequence"/>
</dbReference>
<sequence length="88" mass="10037">MTTIITPKNSHTERKQKSYTNLVNSREVATKISSYSSENTRKAFTDACLRRCNNQPHPWQLDAAEAFYLGLDCNLQGLVFSLYFLAFA</sequence>
<keyword evidence="2" id="KW-1185">Reference proteome</keyword>
<dbReference type="InParanoid" id="A0A0D0CYK1"/>
<dbReference type="EMBL" id="KN830739">
    <property type="protein sequence ID" value="KIK72519.1"/>
    <property type="molecule type" value="Genomic_DNA"/>
</dbReference>
<organism evidence="1 2">
    <name type="scientific">Paxillus rubicundulus Ve08.2h10</name>
    <dbReference type="NCBI Taxonomy" id="930991"/>
    <lineage>
        <taxon>Eukaryota</taxon>
        <taxon>Fungi</taxon>
        <taxon>Dikarya</taxon>
        <taxon>Basidiomycota</taxon>
        <taxon>Agaricomycotina</taxon>
        <taxon>Agaricomycetes</taxon>
        <taxon>Agaricomycetidae</taxon>
        <taxon>Boletales</taxon>
        <taxon>Paxilineae</taxon>
        <taxon>Paxillaceae</taxon>
        <taxon>Paxillus</taxon>
    </lineage>
</organism>
<dbReference type="HOGENOM" id="CLU_2469783_0_0_1"/>
<protein>
    <submittedName>
        <fullName evidence="1">Uncharacterized protein</fullName>
    </submittedName>
</protein>
<name>A0A0D0CYK1_9AGAM</name>
<evidence type="ECO:0000313" key="2">
    <source>
        <dbReference type="Proteomes" id="UP000054538"/>
    </source>
</evidence>
<evidence type="ECO:0000313" key="1">
    <source>
        <dbReference type="EMBL" id="KIK72519.1"/>
    </source>
</evidence>